<organism evidence="2 3">
    <name type="scientific">Elysia crispata</name>
    <name type="common">lettuce slug</name>
    <dbReference type="NCBI Taxonomy" id="231223"/>
    <lineage>
        <taxon>Eukaryota</taxon>
        <taxon>Metazoa</taxon>
        <taxon>Spiralia</taxon>
        <taxon>Lophotrochozoa</taxon>
        <taxon>Mollusca</taxon>
        <taxon>Gastropoda</taxon>
        <taxon>Heterobranchia</taxon>
        <taxon>Euthyneura</taxon>
        <taxon>Panpulmonata</taxon>
        <taxon>Sacoglossa</taxon>
        <taxon>Placobranchoidea</taxon>
        <taxon>Plakobranchidae</taxon>
        <taxon>Elysia</taxon>
    </lineage>
</organism>
<accession>A0AAE1E024</accession>
<evidence type="ECO:0000256" key="1">
    <source>
        <dbReference type="SAM" id="MobiDB-lite"/>
    </source>
</evidence>
<proteinExistence type="predicted"/>
<evidence type="ECO:0000313" key="3">
    <source>
        <dbReference type="Proteomes" id="UP001283361"/>
    </source>
</evidence>
<comment type="caution">
    <text evidence="2">The sequence shown here is derived from an EMBL/GenBank/DDBJ whole genome shotgun (WGS) entry which is preliminary data.</text>
</comment>
<feature type="region of interest" description="Disordered" evidence="1">
    <location>
        <begin position="47"/>
        <end position="93"/>
    </location>
</feature>
<dbReference type="EMBL" id="JAWDGP010001698">
    <property type="protein sequence ID" value="KAK3789062.1"/>
    <property type="molecule type" value="Genomic_DNA"/>
</dbReference>
<reference evidence="2" key="1">
    <citation type="journal article" date="2023" name="G3 (Bethesda)">
        <title>A reference genome for the long-term kleptoplast-retaining sea slug Elysia crispata morphotype clarki.</title>
        <authorList>
            <person name="Eastman K.E."/>
            <person name="Pendleton A.L."/>
            <person name="Shaikh M.A."/>
            <person name="Suttiyut T."/>
            <person name="Ogas R."/>
            <person name="Tomko P."/>
            <person name="Gavelis G."/>
            <person name="Widhalm J.R."/>
            <person name="Wisecaver J.H."/>
        </authorList>
    </citation>
    <scope>NUCLEOTIDE SEQUENCE</scope>
    <source>
        <strain evidence="2">ECLA1</strain>
    </source>
</reference>
<dbReference type="AlphaFoldDB" id="A0AAE1E024"/>
<name>A0AAE1E024_9GAST</name>
<protein>
    <submittedName>
        <fullName evidence="2">Uncharacterized protein</fullName>
    </submittedName>
</protein>
<gene>
    <name evidence="2" type="ORF">RRG08_063778</name>
</gene>
<keyword evidence="3" id="KW-1185">Reference proteome</keyword>
<evidence type="ECO:0000313" key="2">
    <source>
        <dbReference type="EMBL" id="KAK3789062.1"/>
    </source>
</evidence>
<dbReference type="Proteomes" id="UP001283361">
    <property type="component" value="Unassembled WGS sequence"/>
</dbReference>
<sequence length="93" mass="10416">MHYFPSLLLTKLKTWGYEHVNSISLQSERASDRKGLGSHSVRVSKFGSDRLSFETQRDTASSSGHEEPQIKPPFSSRVTAPCFCQGEQPMRTG</sequence>
<feature type="compositionally biased region" description="Basic and acidic residues" evidence="1">
    <location>
        <begin position="47"/>
        <end position="57"/>
    </location>
</feature>